<dbReference type="InterPro" id="IPR002823">
    <property type="entry name" value="DUF112_TM"/>
</dbReference>
<sequence length="387" mass="40884">MLEILAYSLTGVLLGVFTGLIPGIHPNTVIFSSIPFYLTSEIEFILYAALISGLSISHTFHDFIPAFYLQAPEGGTALSMSVGSEMASNGRGFEAFNSTLIGGITSLFVFILMLPVLYFFLKNVYAAVEPFMAPFLAFFLFFLIFRSGRKEAFIVAGLAGTLGLLTLNSSIAGSFILMPIFSGLFAVPAVLSSIGSGAEIPGQEESFEFEGVRGGAVGFLAGTMAGVFPGLGAAGSTSFLMPLLEDKKDFLAGMGGVNTSDIAMSLVSLLVIGKARSGSSVALSSLTQTVEWEIFLLIGVSIFCAGISALTALRSHNLFLQVFELVSFRFVGFLVLAVLLGVSFVFSGVFGVLVLLVASLVGGYSFLVDCRSVCMAVLLVPAIFFFL</sequence>
<dbReference type="PANTHER" id="PTHR42204">
    <property type="entry name" value="INTEGRAL MEMBRANE PROTEIN"/>
    <property type="match status" value="1"/>
</dbReference>
<dbReference type="GeneID" id="42365570"/>
<name>A0A5Q0UHB6_9ARCH</name>
<dbReference type="RefSeq" id="WP_153550785.1">
    <property type="nucleotide sequence ID" value="NZ_CP040089.1"/>
</dbReference>
<dbReference type="Pfam" id="PF01970">
    <property type="entry name" value="TctA"/>
    <property type="match status" value="1"/>
</dbReference>
<evidence type="ECO:0000313" key="3">
    <source>
        <dbReference type="EMBL" id="QGA81038.1"/>
    </source>
</evidence>
<evidence type="ECO:0000259" key="2">
    <source>
        <dbReference type="Pfam" id="PF01970"/>
    </source>
</evidence>
<feature type="transmembrane region" description="Helical" evidence="1">
    <location>
        <begin position="333"/>
        <end position="357"/>
    </location>
</feature>
<dbReference type="PANTHER" id="PTHR42204:SF1">
    <property type="entry name" value="INTEGRAL MEMBRANE PROTEIN"/>
    <property type="match status" value="1"/>
</dbReference>
<feature type="transmembrane region" description="Helical" evidence="1">
    <location>
        <begin position="44"/>
        <end position="64"/>
    </location>
</feature>
<keyword evidence="1" id="KW-0472">Membrane</keyword>
<feature type="transmembrane region" description="Helical" evidence="1">
    <location>
        <begin position="364"/>
        <end position="386"/>
    </location>
</feature>
<feature type="transmembrane region" description="Helical" evidence="1">
    <location>
        <begin position="5"/>
        <end position="24"/>
    </location>
</feature>
<evidence type="ECO:0000256" key="1">
    <source>
        <dbReference type="SAM" id="Phobius"/>
    </source>
</evidence>
<feature type="transmembrane region" description="Helical" evidence="1">
    <location>
        <begin position="152"/>
        <end position="169"/>
    </location>
</feature>
<keyword evidence="1" id="KW-1133">Transmembrane helix</keyword>
<dbReference type="KEGG" id="ncon:LC1Nh_1172"/>
<accession>A0A5Q0UHB6</accession>
<feature type="domain" description="DUF112" evidence="2">
    <location>
        <begin position="5"/>
        <end position="369"/>
    </location>
</feature>
<dbReference type="OrthoDB" id="53365at2157"/>
<dbReference type="EMBL" id="CP040089">
    <property type="protein sequence ID" value="QGA81038.1"/>
    <property type="molecule type" value="Genomic_DNA"/>
</dbReference>
<feature type="transmembrane region" description="Helical" evidence="1">
    <location>
        <begin position="250"/>
        <end position="273"/>
    </location>
</feature>
<feature type="transmembrane region" description="Helical" evidence="1">
    <location>
        <begin position="216"/>
        <end position="244"/>
    </location>
</feature>
<proteinExistence type="predicted"/>
<organism evidence="3 4">
    <name type="scientific">Candidatus Nanohalobium constans</name>
    <dbReference type="NCBI Taxonomy" id="2565781"/>
    <lineage>
        <taxon>Archaea</taxon>
        <taxon>Candidatus Nanohalarchaeota</taxon>
        <taxon>Candidatus Nanohalobia</taxon>
        <taxon>Candidatus Nanohalobiales</taxon>
        <taxon>Candidatus Nanohalobiaceae</taxon>
        <taxon>Candidatus Nanohalobium</taxon>
    </lineage>
</organism>
<keyword evidence="1" id="KW-0812">Transmembrane</keyword>
<feature type="transmembrane region" description="Helical" evidence="1">
    <location>
        <begin position="100"/>
        <end position="121"/>
    </location>
</feature>
<evidence type="ECO:0000313" key="4">
    <source>
        <dbReference type="Proteomes" id="UP000377803"/>
    </source>
</evidence>
<dbReference type="Proteomes" id="UP000377803">
    <property type="component" value="Chromosome"/>
</dbReference>
<feature type="transmembrane region" description="Helical" evidence="1">
    <location>
        <begin position="175"/>
        <end position="195"/>
    </location>
</feature>
<gene>
    <name evidence="3" type="ORF">LC1Nh_1172</name>
</gene>
<keyword evidence="4" id="KW-1185">Reference proteome</keyword>
<reference evidence="4" key="1">
    <citation type="submission" date="2019-05" db="EMBL/GenBank/DDBJ databases">
        <title>Candidatus Nanohalobium constans, a novel model system to study the DPANN nano-sized archaea: genomic and physiological characterization of a nanoarchaeon co-cultured with its chitinotrophic host.</title>
        <authorList>
            <person name="La Cono V."/>
            <person name="Arcadi E."/>
            <person name="Crisafi F."/>
            <person name="Denaro R."/>
            <person name="La Spada G."/>
            <person name="Messina E."/>
            <person name="Smedile F."/>
            <person name="Toshchakov S.V."/>
            <person name="Shevchenko M.A."/>
            <person name="Golyshin P.N."/>
            <person name="Golyshina O.V."/>
            <person name="Ferrer M."/>
            <person name="Rohde M."/>
            <person name="Mushegian A."/>
            <person name="Sorokin D.Y."/>
            <person name="Giuliano L."/>
            <person name="Yakimov M.M."/>
        </authorList>
    </citation>
    <scope>NUCLEOTIDE SEQUENCE [LARGE SCALE GENOMIC DNA]</scope>
    <source>
        <strain evidence="4">LC1Nh</strain>
    </source>
</reference>
<feature type="transmembrane region" description="Helical" evidence="1">
    <location>
        <begin position="294"/>
        <end position="313"/>
    </location>
</feature>
<protein>
    <submittedName>
        <fullName evidence="3">Putative membrane protein, tripartite tricarboxylate transporter TctA family</fullName>
    </submittedName>
</protein>
<feature type="transmembrane region" description="Helical" evidence="1">
    <location>
        <begin position="127"/>
        <end position="145"/>
    </location>
</feature>
<dbReference type="AlphaFoldDB" id="A0A5Q0UHB6"/>